<sequence>MSVCLSVYPSIRTSIYIRNPALLPQRGGRVTLDRVGEIRRESILLIGATKVGRPSHFVQLKLSKHLEEKSVFSPCGVVPLRIEASSCLTMDQNERDNEVTIPGKYFTIQPRYNDFYSIKREIEVVDEKLLSTFDISLYNKDHEDFVAGFNANMKNIFIDPPLGITLSNNNRQINIELKQGFDWIVTPEKGSQLLRMLGLDPHKTLTISHRPGGFTLFQRYRAPDREIFKNQTIQLIAKEPILDETFEIKLKEGDLLEQIKLQLNDLVLGNEVNFTESNGKVIVTLRFNIKIEFKKNICPRLMSALNIIDDAYTIFGEKSKVQFLYTRPTESIKGESFHVIVYKTYPTKRKETKTKTLLIPSGMYQTAQDLFKEFQFITLKLSSDSRVKLQVPSHTSVTFGEKLRDMLGFTQDTFEHGDYKAEYVLELRAGITEIYVYCDIVAPSLVGDSLASILKIIPIANEHNEQIVKNFLVPLYFRVKKQFFDSVELILKTSSGSDVKFISGKTNRGYGFFSSLRRYALPLMMEAGTYLGKRLLAGQNIIEDVSQGKSFGHAARDQIRHTGREI</sequence>
<dbReference type="EMBL" id="BMAW01042777">
    <property type="protein sequence ID" value="GFS36043.1"/>
    <property type="molecule type" value="Genomic_DNA"/>
</dbReference>
<name>A0A8X6MAV9_NEPPI</name>
<gene>
    <name evidence="1" type="primary">AVEN_232344_1</name>
    <name evidence="1" type="ORF">NPIL_344431</name>
</gene>
<keyword evidence="2" id="KW-1185">Reference proteome</keyword>
<protein>
    <submittedName>
        <fullName evidence="1">Uncharacterized protein</fullName>
    </submittedName>
</protein>
<evidence type="ECO:0000313" key="2">
    <source>
        <dbReference type="Proteomes" id="UP000887013"/>
    </source>
</evidence>
<accession>A0A8X6MAV9</accession>
<reference evidence="1" key="1">
    <citation type="submission" date="2020-08" db="EMBL/GenBank/DDBJ databases">
        <title>Multicomponent nature underlies the extraordinary mechanical properties of spider dragline silk.</title>
        <authorList>
            <person name="Kono N."/>
            <person name="Nakamura H."/>
            <person name="Mori M."/>
            <person name="Yoshida Y."/>
            <person name="Ohtoshi R."/>
            <person name="Malay A.D."/>
            <person name="Moran D.A.P."/>
            <person name="Tomita M."/>
            <person name="Numata K."/>
            <person name="Arakawa K."/>
        </authorList>
    </citation>
    <scope>NUCLEOTIDE SEQUENCE</scope>
</reference>
<dbReference type="Proteomes" id="UP000887013">
    <property type="component" value="Unassembled WGS sequence"/>
</dbReference>
<proteinExistence type="predicted"/>
<comment type="caution">
    <text evidence="1">The sequence shown here is derived from an EMBL/GenBank/DDBJ whole genome shotgun (WGS) entry which is preliminary data.</text>
</comment>
<dbReference type="AlphaFoldDB" id="A0A8X6MAV9"/>
<organism evidence="1 2">
    <name type="scientific">Nephila pilipes</name>
    <name type="common">Giant wood spider</name>
    <name type="synonym">Nephila maculata</name>
    <dbReference type="NCBI Taxonomy" id="299642"/>
    <lineage>
        <taxon>Eukaryota</taxon>
        <taxon>Metazoa</taxon>
        <taxon>Ecdysozoa</taxon>
        <taxon>Arthropoda</taxon>
        <taxon>Chelicerata</taxon>
        <taxon>Arachnida</taxon>
        <taxon>Araneae</taxon>
        <taxon>Araneomorphae</taxon>
        <taxon>Entelegynae</taxon>
        <taxon>Araneoidea</taxon>
        <taxon>Nephilidae</taxon>
        <taxon>Nephila</taxon>
    </lineage>
</organism>
<dbReference type="OrthoDB" id="6424059at2759"/>
<evidence type="ECO:0000313" key="1">
    <source>
        <dbReference type="EMBL" id="GFS36043.1"/>
    </source>
</evidence>